<protein>
    <recommendedName>
        <fullName evidence="1">Trk system potassium uptake protein TrkA</fullName>
    </recommendedName>
</protein>
<dbReference type="PANTHER" id="PTHR43833">
    <property type="entry name" value="POTASSIUM CHANNEL PROTEIN 2-RELATED-RELATED"/>
    <property type="match status" value="1"/>
</dbReference>
<dbReference type="GO" id="GO:0015079">
    <property type="term" value="F:potassium ion transmembrane transporter activity"/>
    <property type="evidence" value="ECO:0007669"/>
    <property type="project" value="InterPro"/>
</dbReference>
<feature type="domain" description="RCK C-terminal" evidence="8">
    <location>
        <begin position="368"/>
        <end position="449"/>
    </location>
</feature>
<dbReference type="EMBL" id="JAHAGS010000049">
    <property type="protein sequence ID" value="MBS6097501.1"/>
    <property type="molecule type" value="Genomic_DNA"/>
</dbReference>
<dbReference type="InterPro" id="IPR003148">
    <property type="entry name" value="RCK_N"/>
</dbReference>
<dbReference type="PROSITE" id="PS51202">
    <property type="entry name" value="RCK_C"/>
    <property type="match status" value="2"/>
</dbReference>
<dbReference type="SUPFAM" id="SSF51735">
    <property type="entry name" value="NAD(P)-binding Rossmann-fold domains"/>
    <property type="match status" value="2"/>
</dbReference>
<proteinExistence type="predicted"/>
<dbReference type="GO" id="GO:0005886">
    <property type="term" value="C:plasma membrane"/>
    <property type="evidence" value="ECO:0007669"/>
    <property type="project" value="InterPro"/>
</dbReference>
<dbReference type="Gene3D" id="3.30.70.1450">
    <property type="entry name" value="Regulator of K+ conductance, C-terminal domain"/>
    <property type="match status" value="2"/>
</dbReference>
<keyword evidence="6" id="KW-0406">Ion transport</keyword>
<accession>A0A943QSE5</accession>
<comment type="caution">
    <text evidence="9">The sequence shown here is derived from an EMBL/GenBank/DDBJ whole genome shotgun (WGS) entry which is preliminary data.</text>
</comment>
<evidence type="ECO:0000313" key="9">
    <source>
        <dbReference type="EMBL" id="MBS6097501.1"/>
    </source>
</evidence>
<dbReference type="InterPro" id="IPR006036">
    <property type="entry name" value="K_uptake_TrkA"/>
</dbReference>
<dbReference type="NCBIfam" id="NF007033">
    <property type="entry name" value="PRK09496.1-5"/>
    <property type="match status" value="1"/>
</dbReference>
<organism evidence="9 10">
    <name type="scientific">Streptococcus vestibularis</name>
    <dbReference type="NCBI Taxonomy" id="1343"/>
    <lineage>
        <taxon>Bacteria</taxon>
        <taxon>Bacillati</taxon>
        <taxon>Bacillota</taxon>
        <taxon>Bacilli</taxon>
        <taxon>Lactobacillales</taxon>
        <taxon>Streptococcaceae</taxon>
        <taxon>Streptococcus</taxon>
    </lineage>
</organism>
<dbReference type="Proteomes" id="UP000703822">
    <property type="component" value="Unassembled WGS sequence"/>
</dbReference>
<dbReference type="PROSITE" id="PS51201">
    <property type="entry name" value="RCK_N"/>
    <property type="match status" value="2"/>
</dbReference>
<evidence type="ECO:0000259" key="7">
    <source>
        <dbReference type="PROSITE" id="PS51201"/>
    </source>
</evidence>
<dbReference type="AlphaFoldDB" id="A0A943QSE5"/>
<dbReference type="Gene3D" id="3.40.50.720">
    <property type="entry name" value="NAD(P)-binding Rossmann-like Domain"/>
    <property type="match status" value="2"/>
</dbReference>
<evidence type="ECO:0000256" key="2">
    <source>
        <dbReference type="ARBA" id="ARBA00022448"/>
    </source>
</evidence>
<evidence type="ECO:0000256" key="3">
    <source>
        <dbReference type="ARBA" id="ARBA00022538"/>
    </source>
</evidence>
<dbReference type="Pfam" id="PF02254">
    <property type="entry name" value="TrkA_N"/>
    <property type="match status" value="2"/>
</dbReference>
<keyword evidence="5" id="KW-0520">NAD</keyword>
<dbReference type="InterPro" id="IPR006037">
    <property type="entry name" value="RCK_C"/>
</dbReference>
<evidence type="ECO:0000313" key="10">
    <source>
        <dbReference type="Proteomes" id="UP000703822"/>
    </source>
</evidence>
<gene>
    <name evidence="9" type="primary">trkA</name>
    <name evidence="9" type="ORF">KH901_03375</name>
</gene>
<dbReference type="Pfam" id="PF02080">
    <property type="entry name" value="TrkA_C"/>
    <property type="match status" value="2"/>
</dbReference>
<reference evidence="9" key="1">
    <citation type="submission" date="2021-05" db="EMBL/GenBank/DDBJ databases">
        <title>Infant gut strain persistence is associated with maternal origin, phylogeny, and functional potential including surface adhesion and iron acquisition.</title>
        <authorList>
            <person name="Lou Y.C."/>
        </authorList>
    </citation>
    <scope>NUCLEOTIDE SEQUENCE</scope>
    <source>
        <strain evidence="9">L3_122_031G1_dasL3_122_031G1_maxbin2.maxbin.025s ta_sub</strain>
    </source>
</reference>
<keyword evidence="3" id="KW-0633">Potassium transport</keyword>
<dbReference type="PANTHER" id="PTHR43833:SF5">
    <property type="entry name" value="TRK SYSTEM POTASSIUM UPTAKE PROTEIN TRKA"/>
    <property type="match status" value="1"/>
</dbReference>
<dbReference type="SUPFAM" id="SSF116726">
    <property type="entry name" value="TrkA C-terminal domain-like"/>
    <property type="match status" value="2"/>
</dbReference>
<evidence type="ECO:0000256" key="4">
    <source>
        <dbReference type="ARBA" id="ARBA00022958"/>
    </source>
</evidence>
<name>A0A943QSE5_STRVE</name>
<dbReference type="InterPro" id="IPR050721">
    <property type="entry name" value="Trk_Ktr_HKT_K-transport"/>
</dbReference>
<feature type="domain" description="RCK N-terminal" evidence="7">
    <location>
        <begin position="225"/>
        <end position="343"/>
    </location>
</feature>
<dbReference type="PRINTS" id="PR00335">
    <property type="entry name" value="KUPTAKETRKA"/>
</dbReference>
<feature type="domain" description="RCK C-terminal" evidence="8">
    <location>
        <begin position="140"/>
        <end position="222"/>
    </location>
</feature>
<evidence type="ECO:0000259" key="8">
    <source>
        <dbReference type="PROSITE" id="PS51202"/>
    </source>
</evidence>
<evidence type="ECO:0000256" key="5">
    <source>
        <dbReference type="ARBA" id="ARBA00023027"/>
    </source>
</evidence>
<sequence>MRIIVVGAGKVGTALCRSLVAEKHDVILIEEKEEVLKRLSKRYDVMGFSGNGANFKILEQAEVNNCDVFIAMTDKDEVNMISAVLAKQMGAKETIVRVRNPEYSNAYFKDKNFLGFSLVVNPELLTARYIANTVEFPNALSVETFANGRVILMAFKVTETSQLSGMTMEQFRKKFGNILVCTIDRQGDLIIPDGNATMQAGDKIYVTGKRVDMALFHSYIKPKSIKKLLLIGAGRISYYLLNILKNNRIKVKLIEHKMDRAQTFSQVFPEVSVILGDGTAKDLLLEESAASYDAVATLTGVDEENIITSMFLESIGIQKNITKVNRTSLLEIVDTRDTTTIVTPKSIAVDTVMHFIRGRYNAKDSSLDALHHVANGRIETLQFQIKENNKIAGKKLSELNFAHGVLIAAIIRNGKAIFPTGEDTLAIGDKIVVVTLLQNVTHIYDLLKR</sequence>
<feature type="domain" description="RCK N-terminal" evidence="7">
    <location>
        <begin position="1"/>
        <end position="120"/>
    </location>
</feature>
<evidence type="ECO:0000256" key="1">
    <source>
        <dbReference type="ARBA" id="ARBA00017378"/>
    </source>
</evidence>
<keyword evidence="2" id="KW-0813">Transport</keyword>
<keyword evidence="4" id="KW-0630">Potassium</keyword>
<dbReference type="FunFam" id="3.40.50.720:FF:000448">
    <property type="entry name" value="Trk system potassium transporter TrkA"/>
    <property type="match status" value="1"/>
</dbReference>
<dbReference type="InterPro" id="IPR036721">
    <property type="entry name" value="RCK_C_sf"/>
</dbReference>
<evidence type="ECO:0000256" key="6">
    <source>
        <dbReference type="ARBA" id="ARBA00023065"/>
    </source>
</evidence>
<dbReference type="InterPro" id="IPR036291">
    <property type="entry name" value="NAD(P)-bd_dom_sf"/>
</dbReference>
<dbReference type="NCBIfam" id="NF007039">
    <property type="entry name" value="PRK09496.3-2"/>
    <property type="match status" value="1"/>
</dbReference>